<feature type="compositionally biased region" description="Polar residues" evidence="2">
    <location>
        <begin position="112"/>
        <end position="128"/>
    </location>
</feature>
<reference evidence="3" key="1">
    <citation type="submission" date="2021-12" db="EMBL/GenBank/DDBJ databases">
        <authorList>
            <person name="King R."/>
        </authorList>
    </citation>
    <scope>NUCLEOTIDE SEQUENCE</scope>
</reference>
<keyword evidence="1" id="KW-0175">Coiled coil</keyword>
<organism evidence="3 4">
    <name type="scientific">Brassicogethes aeneus</name>
    <name type="common">Rape pollen beetle</name>
    <name type="synonym">Meligethes aeneus</name>
    <dbReference type="NCBI Taxonomy" id="1431903"/>
    <lineage>
        <taxon>Eukaryota</taxon>
        <taxon>Metazoa</taxon>
        <taxon>Ecdysozoa</taxon>
        <taxon>Arthropoda</taxon>
        <taxon>Hexapoda</taxon>
        <taxon>Insecta</taxon>
        <taxon>Pterygota</taxon>
        <taxon>Neoptera</taxon>
        <taxon>Endopterygota</taxon>
        <taxon>Coleoptera</taxon>
        <taxon>Polyphaga</taxon>
        <taxon>Cucujiformia</taxon>
        <taxon>Nitidulidae</taxon>
        <taxon>Meligethinae</taxon>
        <taxon>Brassicogethes</taxon>
    </lineage>
</organism>
<evidence type="ECO:0000313" key="3">
    <source>
        <dbReference type="EMBL" id="CAH0556533.1"/>
    </source>
</evidence>
<feature type="region of interest" description="Disordered" evidence="2">
    <location>
        <begin position="112"/>
        <end position="142"/>
    </location>
</feature>
<gene>
    <name evidence="3" type="ORF">MELIAE_LOCUS7454</name>
</gene>
<dbReference type="OrthoDB" id="6783928at2759"/>
<dbReference type="EMBL" id="OV121136">
    <property type="protein sequence ID" value="CAH0556533.1"/>
    <property type="molecule type" value="Genomic_DNA"/>
</dbReference>
<protein>
    <submittedName>
        <fullName evidence="3">Uncharacterized protein</fullName>
    </submittedName>
</protein>
<sequence length="220" mass="25593">MHKLFPDFHCDIQFDSDNLDHQNNETNKNFEPSLKKQKNRQHALTAGYYNNEEKDVQIYEFVPFEETEIENIATHDILSIPDQEFDYQSKRCPPTGLQKPINPKLLPKIEASSASKTVNTSAGGTNKNKIPRSDRRRPVGGLRALTSSDVGEKYNILLDNRLVLVEKQLEQIIESKTFAQEEHRQKIKILRLEEENLRLEKEEKLLKVELLKSKIQLERI</sequence>
<dbReference type="Proteomes" id="UP001154078">
    <property type="component" value="Chromosome 5"/>
</dbReference>
<name>A0A9P0B692_BRAAE</name>
<evidence type="ECO:0000256" key="1">
    <source>
        <dbReference type="SAM" id="Coils"/>
    </source>
</evidence>
<evidence type="ECO:0000313" key="4">
    <source>
        <dbReference type="Proteomes" id="UP001154078"/>
    </source>
</evidence>
<feature type="coiled-coil region" evidence="1">
    <location>
        <begin position="180"/>
        <end position="209"/>
    </location>
</feature>
<dbReference type="AlphaFoldDB" id="A0A9P0B692"/>
<proteinExistence type="predicted"/>
<evidence type="ECO:0000256" key="2">
    <source>
        <dbReference type="SAM" id="MobiDB-lite"/>
    </source>
</evidence>
<keyword evidence="4" id="KW-1185">Reference proteome</keyword>
<accession>A0A9P0B692</accession>